<comment type="caution">
    <text evidence="1">The sequence shown here is derived from an EMBL/GenBank/DDBJ whole genome shotgun (WGS) entry which is preliminary data.</text>
</comment>
<gene>
    <name evidence="1" type="ORF">SCALOS_LOCUS755</name>
</gene>
<proteinExistence type="predicted"/>
<dbReference type="EMBL" id="CAJVPM010000386">
    <property type="protein sequence ID" value="CAG8443109.1"/>
    <property type="molecule type" value="Genomic_DNA"/>
</dbReference>
<sequence length="70" mass="7912">MVCISVEKRVRIYGLAQEGFPSRYIAKKENVSQSSVVRICNKAEETGTRIKRLSVGIANSDELWEVIQKV</sequence>
<evidence type="ECO:0000313" key="2">
    <source>
        <dbReference type="Proteomes" id="UP000789860"/>
    </source>
</evidence>
<dbReference type="Proteomes" id="UP000789860">
    <property type="component" value="Unassembled WGS sequence"/>
</dbReference>
<protein>
    <submittedName>
        <fullName evidence="1">2287_t:CDS:1</fullName>
    </submittedName>
</protein>
<reference evidence="1" key="1">
    <citation type="submission" date="2021-06" db="EMBL/GenBank/DDBJ databases">
        <authorList>
            <person name="Kallberg Y."/>
            <person name="Tangrot J."/>
            <person name="Rosling A."/>
        </authorList>
    </citation>
    <scope>NUCLEOTIDE SEQUENCE</scope>
    <source>
        <strain evidence="1">AU212A</strain>
    </source>
</reference>
<organism evidence="1 2">
    <name type="scientific">Scutellospora calospora</name>
    <dbReference type="NCBI Taxonomy" id="85575"/>
    <lineage>
        <taxon>Eukaryota</taxon>
        <taxon>Fungi</taxon>
        <taxon>Fungi incertae sedis</taxon>
        <taxon>Mucoromycota</taxon>
        <taxon>Glomeromycotina</taxon>
        <taxon>Glomeromycetes</taxon>
        <taxon>Diversisporales</taxon>
        <taxon>Gigasporaceae</taxon>
        <taxon>Scutellospora</taxon>
    </lineage>
</organism>
<name>A0ACA9JZ51_9GLOM</name>
<keyword evidence="2" id="KW-1185">Reference proteome</keyword>
<accession>A0ACA9JZ51</accession>
<evidence type="ECO:0000313" key="1">
    <source>
        <dbReference type="EMBL" id="CAG8443109.1"/>
    </source>
</evidence>